<dbReference type="InParanoid" id="A0A317XQN2"/>
<feature type="transmembrane region" description="Helical" evidence="9">
    <location>
        <begin position="499"/>
        <end position="519"/>
    </location>
</feature>
<dbReference type="InterPro" id="IPR003663">
    <property type="entry name" value="Sugar/inositol_transpt"/>
</dbReference>
<evidence type="ECO:0000256" key="5">
    <source>
        <dbReference type="ARBA" id="ARBA00022989"/>
    </source>
</evidence>
<dbReference type="EMBL" id="KZ819192">
    <property type="protein sequence ID" value="PWZ00605.1"/>
    <property type="molecule type" value="Genomic_DNA"/>
</dbReference>
<dbReference type="PRINTS" id="PR00171">
    <property type="entry name" value="SUGRTRNSPORT"/>
</dbReference>
<dbReference type="Proteomes" id="UP000246740">
    <property type="component" value="Unassembled WGS sequence"/>
</dbReference>
<feature type="transmembrane region" description="Helical" evidence="9">
    <location>
        <begin position="429"/>
        <end position="450"/>
    </location>
</feature>
<dbReference type="GO" id="GO:0015149">
    <property type="term" value="F:hexose transmembrane transporter activity"/>
    <property type="evidence" value="ECO:0007669"/>
    <property type="project" value="TreeGrafter"/>
</dbReference>
<dbReference type="Pfam" id="PF00083">
    <property type="entry name" value="Sugar_tr"/>
    <property type="match status" value="1"/>
</dbReference>
<keyword evidence="6 9" id="KW-0472">Membrane</keyword>
<dbReference type="STRING" id="1882483.A0A317XQN2"/>
<gene>
    <name evidence="11" type="ORF">BCV70DRAFT_199878</name>
</gene>
<evidence type="ECO:0000256" key="4">
    <source>
        <dbReference type="ARBA" id="ARBA00022692"/>
    </source>
</evidence>
<keyword evidence="3" id="KW-0813">Transport</keyword>
<evidence type="ECO:0000256" key="9">
    <source>
        <dbReference type="SAM" id="Phobius"/>
    </source>
</evidence>
<comment type="catalytic activity">
    <reaction evidence="7">
        <text>myo-inositol(out) + H(+)(out) = myo-inositol(in) + H(+)(in)</text>
        <dbReference type="Rhea" id="RHEA:60364"/>
        <dbReference type="ChEBI" id="CHEBI:15378"/>
        <dbReference type="ChEBI" id="CHEBI:17268"/>
    </reaction>
</comment>
<keyword evidence="12" id="KW-1185">Reference proteome</keyword>
<dbReference type="SUPFAM" id="SSF103473">
    <property type="entry name" value="MFS general substrate transporter"/>
    <property type="match status" value="1"/>
</dbReference>
<dbReference type="InterPro" id="IPR005828">
    <property type="entry name" value="MFS_sugar_transport-like"/>
</dbReference>
<comment type="subcellular location">
    <subcellularLocation>
        <location evidence="1">Membrane</location>
        <topology evidence="1">Multi-pass membrane protein</topology>
    </subcellularLocation>
</comment>
<evidence type="ECO:0000313" key="12">
    <source>
        <dbReference type="Proteomes" id="UP000246740"/>
    </source>
</evidence>
<feature type="transmembrane region" description="Helical" evidence="9">
    <location>
        <begin position="181"/>
        <end position="201"/>
    </location>
</feature>
<feature type="transmembrane region" description="Helical" evidence="9">
    <location>
        <begin position="151"/>
        <end position="169"/>
    </location>
</feature>
<dbReference type="InterPro" id="IPR045263">
    <property type="entry name" value="GLUT"/>
</dbReference>
<dbReference type="AlphaFoldDB" id="A0A317XQN2"/>
<comment type="similarity">
    <text evidence="2">Belongs to the major facilitator superfamily. Sugar transporter (TC 2.A.1.1) family.</text>
</comment>
<feature type="transmembrane region" description="Helical" evidence="9">
    <location>
        <begin position="363"/>
        <end position="388"/>
    </location>
</feature>
<dbReference type="PROSITE" id="PS50850">
    <property type="entry name" value="MFS"/>
    <property type="match status" value="1"/>
</dbReference>
<feature type="transmembrane region" description="Helical" evidence="9">
    <location>
        <begin position="30"/>
        <end position="48"/>
    </location>
</feature>
<keyword evidence="5 9" id="KW-1133">Transmembrane helix</keyword>
<evidence type="ECO:0000256" key="7">
    <source>
        <dbReference type="ARBA" id="ARBA00049119"/>
    </source>
</evidence>
<feature type="transmembrane region" description="Helical" evidence="9">
    <location>
        <begin position="334"/>
        <end position="357"/>
    </location>
</feature>
<evidence type="ECO:0000256" key="1">
    <source>
        <dbReference type="ARBA" id="ARBA00004141"/>
    </source>
</evidence>
<evidence type="ECO:0000313" key="11">
    <source>
        <dbReference type="EMBL" id="PWZ00605.1"/>
    </source>
</evidence>
<proteinExistence type="inferred from homology"/>
<accession>A0A317XQN2</accession>
<evidence type="ECO:0000256" key="2">
    <source>
        <dbReference type="ARBA" id="ARBA00010992"/>
    </source>
</evidence>
<evidence type="ECO:0000256" key="8">
    <source>
        <dbReference type="SAM" id="MobiDB-lite"/>
    </source>
</evidence>
<protein>
    <submittedName>
        <fullName evidence="11">MFS general substrate transporter</fullName>
    </submittedName>
</protein>
<feature type="domain" description="Major facilitator superfamily (MFS) profile" evidence="10">
    <location>
        <begin position="35"/>
        <end position="523"/>
    </location>
</feature>
<dbReference type="InterPro" id="IPR036259">
    <property type="entry name" value="MFS_trans_sf"/>
</dbReference>
<evidence type="ECO:0000259" key="10">
    <source>
        <dbReference type="PROSITE" id="PS50850"/>
    </source>
</evidence>
<organism evidence="11 12">
    <name type="scientific">Testicularia cyperi</name>
    <dbReference type="NCBI Taxonomy" id="1882483"/>
    <lineage>
        <taxon>Eukaryota</taxon>
        <taxon>Fungi</taxon>
        <taxon>Dikarya</taxon>
        <taxon>Basidiomycota</taxon>
        <taxon>Ustilaginomycotina</taxon>
        <taxon>Ustilaginomycetes</taxon>
        <taxon>Ustilaginales</taxon>
        <taxon>Anthracoideaceae</taxon>
        <taxon>Testicularia</taxon>
    </lineage>
</organism>
<feature type="transmembrane region" description="Helical" evidence="9">
    <location>
        <begin position="400"/>
        <end position="423"/>
    </location>
</feature>
<evidence type="ECO:0000256" key="3">
    <source>
        <dbReference type="ARBA" id="ARBA00022448"/>
    </source>
</evidence>
<feature type="transmembrane region" description="Helical" evidence="9">
    <location>
        <begin position="91"/>
        <end position="112"/>
    </location>
</feature>
<dbReference type="InterPro" id="IPR020846">
    <property type="entry name" value="MFS_dom"/>
</dbReference>
<feature type="region of interest" description="Disordered" evidence="8">
    <location>
        <begin position="271"/>
        <end position="313"/>
    </location>
</feature>
<name>A0A317XQN2_9BASI</name>
<dbReference type="PANTHER" id="PTHR23503:SF8">
    <property type="entry name" value="FACILITATED GLUCOSE TRANSPORTER PROTEIN 1"/>
    <property type="match status" value="1"/>
</dbReference>
<dbReference type="PANTHER" id="PTHR23503">
    <property type="entry name" value="SOLUTE CARRIER FAMILY 2"/>
    <property type="match status" value="1"/>
</dbReference>
<keyword evidence="4 9" id="KW-0812">Transmembrane</keyword>
<feature type="region of interest" description="Disordered" evidence="8">
    <location>
        <begin position="1"/>
        <end position="21"/>
    </location>
</feature>
<feature type="transmembrane region" description="Helical" evidence="9">
    <location>
        <begin position="213"/>
        <end position="234"/>
    </location>
</feature>
<sequence length="523" mass="55370">MSPASPTIENGRGSENLRGSTASPTAQVTLRFRLVVLWILVSAFNYGYGISELNPLQPILTCQQRDPHAPEKMLTLSPLKTGCIPLTESQFGLATSLFTLGGLVSSFMVSPVSKWLGWGRKRSIFWSAVSGVLGSALLACASDLWSIGLGRFIQGVGSGIGVVMVPIYLNEISPVSIQGSIGVLNQLSIVIGVFVAQALGGSPLGSSGSSWRFIPLASAVLSLTQLAGAFILAVESPGWLEGEGASAAPSANSRQTADEIRALLWSPKALQGHKDSQRRATSSTTGQDEERTGLLADQDGPVEGTSPDAASRISHNRKAGLTDLFTDPEIRPGAILVALTQLGQQLSGINAVLYYSVGIMGSILPSLAGSIGIMITFINILMTFPPIYLIDEHRLGRKKLIISSALVMSFASFLLGVGIIGGYKALSATSMILMTAAFSFGLGPVPFVVLPELVPARAVSTTTSLGLTLNWTANFLVGSAFLPFKNWVSQFDAQHTGGAAFWIFTIFNLLIAVLMGRMYNYSR</sequence>
<feature type="transmembrane region" description="Helical" evidence="9">
    <location>
        <begin position="462"/>
        <end position="484"/>
    </location>
</feature>
<dbReference type="Gene3D" id="1.20.1250.20">
    <property type="entry name" value="MFS general substrate transporter like domains"/>
    <property type="match status" value="1"/>
</dbReference>
<feature type="transmembrane region" description="Helical" evidence="9">
    <location>
        <begin position="124"/>
        <end position="145"/>
    </location>
</feature>
<evidence type="ECO:0000256" key="6">
    <source>
        <dbReference type="ARBA" id="ARBA00023136"/>
    </source>
</evidence>
<reference evidence="11 12" key="1">
    <citation type="journal article" date="2018" name="Mol. Biol. Evol.">
        <title>Broad Genomic Sampling Reveals a Smut Pathogenic Ancestry of the Fungal Clade Ustilaginomycotina.</title>
        <authorList>
            <person name="Kijpornyongpan T."/>
            <person name="Mondo S.J."/>
            <person name="Barry K."/>
            <person name="Sandor L."/>
            <person name="Lee J."/>
            <person name="Lipzen A."/>
            <person name="Pangilinan J."/>
            <person name="LaButti K."/>
            <person name="Hainaut M."/>
            <person name="Henrissat B."/>
            <person name="Grigoriev I.V."/>
            <person name="Spatafora J.W."/>
            <person name="Aime M.C."/>
        </authorList>
    </citation>
    <scope>NUCLEOTIDE SEQUENCE [LARGE SCALE GENOMIC DNA]</scope>
    <source>
        <strain evidence="11 12">MCA 3645</strain>
    </source>
</reference>
<dbReference type="OrthoDB" id="4540492at2759"/>
<dbReference type="GO" id="GO:0016020">
    <property type="term" value="C:membrane"/>
    <property type="evidence" value="ECO:0007669"/>
    <property type="project" value="UniProtKB-SubCell"/>
</dbReference>